<dbReference type="Proteomes" id="UP001176940">
    <property type="component" value="Unassembled WGS sequence"/>
</dbReference>
<evidence type="ECO:0000256" key="8">
    <source>
        <dbReference type="ARBA" id="ARBA00023175"/>
    </source>
</evidence>
<keyword evidence="14" id="KW-1185">Reference proteome</keyword>
<comment type="caution">
    <text evidence="11">Lacks conserved residue(s) required for the propagation of feature annotation.</text>
</comment>
<dbReference type="Pfam" id="PF00063">
    <property type="entry name" value="Myosin_head"/>
    <property type="match status" value="1"/>
</dbReference>
<dbReference type="EMBL" id="CAUEEQ010001072">
    <property type="protein sequence ID" value="CAJ0918660.1"/>
    <property type="molecule type" value="Genomic_DNA"/>
</dbReference>
<sequence>VVWGAKINEYLLEKSRVSHQDPGERNFHVFYYMLFGCPKEEREVYGLLLPSMYRYIGRGWEDADTRCWSDGYQTLCNALRMVGFHNQ</sequence>
<gene>
    <name evidence="13" type="ORF">RIMI_LOCUS849202</name>
</gene>
<evidence type="ECO:0000256" key="2">
    <source>
        <dbReference type="ARBA" id="ARBA00004316"/>
    </source>
</evidence>
<keyword evidence="10" id="KW-0966">Cell projection</keyword>
<feature type="non-terminal residue" evidence="13">
    <location>
        <position position="1"/>
    </location>
</feature>
<feature type="domain" description="Myosin motor" evidence="12">
    <location>
        <begin position="1"/>
        <end position="87"/>
    </location>
</feature>
<dbReference type="InterPro" id="IPR001609">
    <property type="entry name" value="Myosin_head_motor_dom-like"/>
</dbReference>
<comment type="similarity">
    <text evidence="11">Belongs to the TRAFAC class myosin-kinesin ATPase superfamily. Myosin family.</text>
</comment>
<keyword evidence="3" id="KW-0963">Cytoplasm</keyword>
<protein>
    <recommendedName>
        <fullName evidence="12">Myosin motor domain-containing protein</fullName>
    </recommendedName>
</protein>
<organism evidence="13 14">
    <name type="scientific">Ranitomeya imitator</name>
    <name type="common">mimic poison frog</name>
    <dbReference type="NCBI Taxonomy" id="111125"/>
    <lineage>
        <taxon>Eukaryota</taxon>
        <taxon>Metazoa</taxon>
        <taxon>Chordata</taxon>
        <taxon>Craniata</taxon>
        <taxon>Vertebrata</taxon>
        <taxon>Euteleostomi</taxon>
        <taxon>Amphibia</taxon>
        <taxon>Batrachia</taxon>
        <taxon>Anura</taxon>
        <taxon>Neobatrachia</taxon>
        <taxon>Hyloidea</taxon>
        <taxon>Dendrobatidae</taxon>
        <taxon>Dendrobatinae</taxon>
        <taxon>Ranitomeya</taxon>
    </lineage>
</organism>
<keyword evidence="8" id="KW-0505">Motor protein</keyword>
<keyword evidence="4" id="KW-0677">Repeat</keyword>
<evidence type="ECO:0000256" key="9">
    <source>
        <dbReference type="ARBA" id="ARBA00023212"/>
    </source>
</evidence>
<evidence type="ECO:0000256" key="10">
    <source>
        <dbReference type="ARBA" id="ARBA00023273"/>
    </source>
</evidence>
<dbReference type="InterPro" id="IPR036961">
    <property type="entry name" value="Kinesin_motor_dom_sf"/>
</dbReference>
<reference evidence="13" key="1">
    <citation type="submission" date="2023-07" db="EMBL/GenBank/DDBJ databases">
        <authorList>
            <person name="Stuckert A."/>
        </authorList>
    </citation>
    <scope>NUCLEOTIDE SEQUENCE</scope>
</reference>
<dbReference type="SUPFAM" id="SSF52540">
    <property type="entry name" value="P-loop containing nucleoside triphosphate hydrolases"/>
    <property type="match status" value="1"/>
</dbReference>
<evidence type="ECO:0000313" key="14">
    <source>
        <dbReference type="Proteomes" id="UP001176940"/>
    </source>
</evidence>
<evidence type="ECO:0000313" key="13">
    <source>
        <dbReference type="EMBL" id="CAJ0918660.1"/>
    </source>
</evidence>
<evidence type="ECO:0000256" key="5">
    <source>
        <dbReference type="ARBA" id="ARBA00022741"/>
    </source>
</evidence>
<name>A0ABN9KT31_9NEOB</name>
<dbReference type="Gene3D" id="3.40.850.10">
    <property type="entry name" value="Kinesin motor domain"/>
    <property type="match status" value="1"/>
</dbReference>
<evidence type="ECO:0000256" key="1">
    <source>
        <dbReference type="ARBA" id="ARBA00004245"/>
    </source>
</evidence>
<comment type="subcellular location">
    <subcellularLocation>
        <location evidence="2">Cell projection</location>
    </subcellularLocation>
    <subcellularLocation>
        <location evidence="1">Cytoplasm</location>
        <location evidence="1">Cytoskeleton</location>
    </subcellularLocation>
</comment>
<accession>A0ABN9KT31</accession>
<keyword evidence="11" id="KW-0009">Actin-binding</keyword>
<evidence type="ECO:0000256" key="3">
    <source>
        <dbReference type="ARBA" id="ARBA00022490"/>
    </source>
</evidence>
<evidence type="ECO:0000256" key="11">
    <source>
        <dbReference type="PROSITE-ProRule" id="PRU00782"/>
    </source>
</evidence>
<proteinExistence type="inferred from homology"/>
<evidence type="ECO:0000256" key="7">
    <source>
        <dbReference type="ARBA" id="ARBA00023123"/>
    </source>
</evidence>
<dbReference type="PANTHER" id="PTHR46256">
    <property type="entry name" value="AGAP011099-PA"/>
    <property type="match status" value="1"/>
</dbReference>
<keyword evidence="6" id="KW-0067">ATP-binding</keyword>
<dbReference type="InterPro" id="IPR052409">
    <property type="entry name" value="Myosin-III_kinase_activity"/>
</dbReference>
<evidence type="ECO:0000256" key="4">
    <source>
        <dbReference type="ARBA" id="ARBA00022737"/>
    </source>
</evidence>
<evidence type="ECO:0000259" key="12">
    <source>
        <dbReference type="PROSITE" id="PS51456"/>
    </source>
</evidence>
<evidence type="ECO:0000256" key="6">
    <source>
        <dbReference type="ARBA" id="ARBA00022840"/>
    </source>
</evidence>
<dbReference type="PANTHER" id="PTHR46256:SF5">
    <property type="entry name" value="MYOSIN-IIIB-LIKE"/>
    <property type="match status" value="1"/>
</dbReference>
<keyword evidence="7 11" id="KW-0518">Myosin</keyword>
<dbReference type="InterPro" id="IPR027417">
    <property type="entry name" value="P-loop_NTPase"/>
</dbReference>
<feature type="non-terminal residue" evidence="13">
    <location>
        <position position="87"/>
    </location>
</feature>
<keyword evidence="9" id="KW-0206">Cytoskeleton</keyword>
<comment type="caution">
    <text evidence="13">The sequence shown here is derived from an EMBL/GenBank/DDBJ whole genome shotgun (WGS) entry which is preliminary data.</text>
</comment>
<keyword evidence="5" id="KW-0547">Nucleotide-binding</keyword>
<dbReference type="PROSITE" id="PS51456">
    <property type="entry name" value="MYOSIN_MOTOR"/>
    <property type="match status" value="1"/>
</dbReference>